<keyword evidence="3" id="KW-1185">Reference proteome</keyword>
<reference evidence="2" key="2">
    <citation type="journal article" date="2022" name="Res Sq">
        <title>Comparative Genomics Reveals Insights into the Divergent Evolution of Astigmatic Mites and Household Pest Adaptations.</title>
        <authorList>
            <person name="Xiong Q."/>
            <person name="Wan A.T.-Y."/>
            <person name="Liu X.-Y."/>
            <person name="Fung C.S.-H."/>
            <person name="Xiao X."/>
            <person name="Malainual N."/>
            <person name="Hou J."/>
            <person name="Wang L."/>
            <person name="Wang M."/>
            <person name="Yang K."/>
            <person name="Cui Y."/>
            <person name="Leung E."/>
            <person name="Nong W."/>
            <person name="Shin S.-K."/>
            <person name="Au S."/>
            <person name="Jeong K.Y."/>
            <person name="Chew F.T."/>
            <person name="Hui J."/>
            <person name="Leung T.F."/>
            <person name="Tungtrongchitr A."/>
            <person name="Zhong N."/>
            <person name="Liu Z."/>
            <person name="Tsui S."/>
        </authorList>
    </citation>
    <scope>NUCLEOTIDE SEQUENCE</scope>
    <source>
        <strain evidence="2">Derf</strain>
        <tissue evidence="2">Whole organism</tissue>
    </source>
</reference>
<keyword evidence="1" id="KW-1133">Transmembrane helix</keyword>
<feature type="transmembrane region" description="Helical" evidence="1">
    <location>
        <begin position="12"/>
        <end position="30"/>
    </location>
</feature>
<comment type="caution">
    <text evidence="2">The sequence shown here is derived from an EMBL/GenBank/DDBJ whole genome shotgun (WGS) entry which is preliminary data.</text>
</comment>
<dbReference type="Proteomes" id="UP000790347">
    <property type="component" value="Unassembled WGS sequence"/>
</dbReference>
<evidence type="ECO:0000313" key="2">
    <source>
        <dbReference type="EMBL" id="KAH9520960.1"/>
    </source>
</evidence>
<reference evidence="2" key="1">
    <citation type="submission" date="2013-05" db="EMBL/GenBank/DDBJ databases">
        <authorList>
            <person name="Yim A.K.Y."/>
            <person name="Chan T.F."/>
            <person name="Ji K.M."/>
            <person name="Liu X.Y."/>
            <person name="Zhou J.W."/>
            <person name="Li R.Q."/>
            <person name="Yang K.Y."/>
            <person name="Li J."/>
            <person name="Li M."/>
            <person name="Law P.T.W."/>
            <person name="Wu Y.L."/>
            <person name="Cai Z.L."/>
            <person name="Qin H."/>
            <person name="Bao Y."/>
            <person name="Leung R.K.K."/>
            <person name="Ng P.K.S."/>
            <person name="Zou J."/>
            <person name="Zhong X.J."/>
            <person name="Ran P.X."/>
            <person name="Zhong N.S."/>
            <person name="Liu Z.G."/>
            <person name="Tsui S.K.W."/>
        </authorList>
    </citation>
    <scope>NUCLEOTIDE SEQUENCE</scope>
    <source>
        <strain evidence="2">Derf</strain>
        <tissue evidence="2">Whole organism</tissue>
    </source>
</reference>
<name>A0A922LAB7_DERFA</name>
<keyword evidence="1" id="KW-0812">Transmembrane</keyword>
<protein>
    <submittedName>
        <fullName evidence="2">Uncharacterized protein</fullName>
    </submittedName>
</protein>
<keyword evidence="1" id="KW-0472">Membrane</keyword>
<evidence type="ECO:0000313" key="3">
    <source>
        <dbReference type="Proteomes" id="UP000790347"/>
    </source>
</evidence>
<dbReference type="AlphaFoldDB" id="A0A922LAB7"/>
<proteinExistence type="predicted"/>
<gene>
    <name evidence="2" type="ORF">DERF_004635</name>
</gene>
<evidence type="ECO:0000256" key="1">
    <source>
        <dbReference type="SAM" id="Phobius"/>
    </source>
</evidence>
<accession>A0A922LAB7</accession>
<dbReference type="EMBL" id="ASGP02000002">
    <property type="protein sequence ID" value="KAH9520960.1"/>
    <property type="molecule type" value="Genomic_DNA"/>
</dbReference>
<sequence length="71" mass="8220">MKPFLCYINQLVPLLLNIFMSTIFLTVITLKMGKKGIGSLTKNYDRSSSWTIKHRFLFGAFVFSKKRIDNS</sequence>
<organism evidence="2 3">
    <name type="scientific">Dermatophagoides farinae</name>
    <name type="common">American house dust mite</name>
    <dbReference type="NCBI Taxonomy" id="6954"/>
    <lineage>
        <taxon>Eukaryota</taxon>
        <taxon>Metazoa</taxon>
        <taxon>Ecdysozoa</taxon>
        <taxon>Arthropoda</taxon>
        <taxon>Chelicerata</taxon>
        <taxon>Arachnida</taxon>
        <taxon>Acari</taxon>
        <taxon>Acariformes</taxon>
        <taxon>Sarcoptiformes</taxon>
        <taxon>Astigmata</taxon>
        <taxon>Psoroptidia</taxon>
        <taxon>Analgoidea</taxon>
        <taxon>Pyroglyphidae</taxon>
        <taxon>Dermatophagoidinae</taxon>
        <taxon>Dermatophagoides</taxon>
    </lineage>
</organism>